<name>A0A8C6SFC9_9GOBI</name>
<sequence>MELPAAGEHVFAVESIEKKRSRKGRIEYLVKWRGWSPKYNTWEPEENILDPRLLDAFQDR</sequence>
<dbReference type="GO" id="GO:0035102">
    <property type="term" value="C:PRC1 complex"/>
    <property type="evidence" value="ECO:0007669"/>
    <property type="project" value="TreeGrafter"/>
</dbReference>
<dbReference type="GO" id="GO:0061665">
    <property type="term" value="F:SUMO ligase activity"/>
    <property type="evidence" value="ECO:0007669"/>
    <property type="project" value="TreeGrafter"/>
</dbReference>
<accession>A0A8C6SFC9</accession>
<dbReference type="Ensembl" id="ENSNMLT00000006550.1">
    <property type="protein sequence ID" value="ENSNMLP00000005703.1"/>
    <property type="gene ID" value="ENSNMLG00000004202.1"/>
</dbReference>
<reference evidence="7" key="2">
    <citation type="submission" date="2025-09" db="UniProtKB">
        <authorList>
            <consortium name="Ensembl"/>
        </authorList>
    </citation>
    <scope>IDENTIFICATION</scope>
</reference>
<protein>
    <recommendedName>
        <fullName evidence="6">Chromo domain-containing protein</fullName>
    </recommendedName>
</protein>
<evidence type="ECO:0000256" key="4">
    <source>
        <dbReference type="ARBA" id="ARBA00023163"/>
    </source>
</evidence>
<dbReference type="InterPro" id="IPR000953">
    <property type="entry name" value="Chromo/chromo_shadow_dom"/>
</dbReference>
<dbReference type="PANTHER" id="PTHR46727">
    <property type="entry name" value="E3 SUMO-PROTEIN LIGASE CBX4"/>
    <property type="match status" value="1"/>
</dbReference>
<evidence type="ECO:0000313" key="7">
    <source>
        <dbReference type="Ensembl" id="ENSNMLP00000005703.1"/>
    </source>
</evidence>
<dbReference type="FunFam" id="2.40.50.40:FF:000006">
    <property type="entry name" value="Chromobox protein homolog 7"/>
    <property type="match status" value="1"/>
</dbReference>
<evidence type="ECO:0000256" key="3">
    <source>
        <dbReference type="ARBA" id="ARBA00023015"/>
    </source>
</evidence>
<keyword evidence="4" id="KW-0804">Transcription</keyword>
<dbReference type="PRINTS" id="PR00504">
    <property type="entry name" value="CHROMODOMAIN"/>
</dbReference>
<keyword evidence="3" id="KW-0805">Transcription regulation</keyword>
<comment type="subcellular location">
    <subcellularLocation>
        <location evidence="1">Nucleus</location>
    </subcellularLocation>
</comment>
<organism evidence="7 8">
    <name type="scientific">Neogobius melanostomus</name>
    <name type="common">round goby</name>
    <dbReference type="NCBI Taxonomy" id="47308"/>
    <lineage>
        <taxon>Eukaryota</taxon>
        <taxon>Metazoa</taxon>
        <taxon>Chordata</taxon>
        <taxon>Craniata</taxon>
        <taxon>Vertebrata</taxon>
        <taxon>Euteleostomi</taxon>
        <taxon>Actinopterygii</taxon>
        <taxon>Neopterygii</taxon>
        <taxon>Teleostei</taxon>
        <taxon>Neoteleostei</taxon>
        <taxon>Acanthomorphata</taxon>
        <taxon>Gobiaria</taxon>
        <taxon>Gobiiformes</taxon>
        <taxon>Gobioidei</taxon>
        <taxon>Gobiidae</taxon>
        <taxon>Benthophilinae</taxon>
        <taxon>Neogobiini</taxon>
        <taxon>Neogobius</taxon>
    </lineage>
</organism>
<evidence type="ECO:0000313" key="8">
    <source>
        <dbReference type="Proteomes" id="UP000694523"/>
    </source>
</evidence>
<dbReference type="AlphaFoldDB" id="A0A8C6SFC9"/>
<evidence type="ECO:0000256" key="2">
    <source>
        <dbReference type="ARBA" id="ARBA00022491"/>
    </source>
</evidence>
<dbReference type="GO" id="GO:0000122">
    <property type="term" value="P:negative regulation of transcription by RNA polymerase II"/>
    <property type="evidence" value="ECO:0007669"/>
    <property type="project" value="TreeGrafter"/>
</dbReference>
<dbReference type="GO" id="GO:0016925">
    <property type="term" value="P:protein sumoylation"/>
    <property type="evidence" value="ECO:0007669"/>
    <property type="project" value="TreeGrafter"/>
</dbReference>
<dbReference type="CDD" id="cd18627">
    <property type="entry name" value="CD_polycomb_like"/>
    <property type="match status" value="1"/>
</dbReference>
<evidence type="ECO:0000259" key="6">
    <source>
        <dbReference type="PROSITE" id="PS50013"/>
    </source>
</evidence>
<dbReference type="InterPro" id="IPR023779">
    <property type="entry name" value="Chromodomain_CS"/>
</dbReference>
<evidence type="ECO:0000256" key="1">
    <source>
        <dbReference type="ARBA" id="ARBA00004123"/>
    </source>
</evidence>
<dbReference type="PANTHER" id="PTHR46727:SF1">
    <property type="entry name" value="E3 SUMO-PROTEIN LIGASE CBX4"/>
    <property type="match status" value="1"/>
</dbReference>
<dbReference type="InterPro" id="IPR017984">
    <property type="entry name" value="Chromo_dom_subgr"/>
</dbReference>
<keyword evidence="5" id="KW-0539">Nucleus</keyword>
<keyword evidence="8" id="KW-1185">Reference proteome</keyword>
<evidence type="ECO:0000256" key="5">
    <source>
        <dbReference type="ARBA" id="ARBA00023242"/>
    </source>
</evidence>
<dbReference type="Gene3D" id="2.40.50.40">
    <property type="match status" value="1"/>
</dbReference>
<dbReference type="PROSITE" id="PS50013">
    <property type="entry name" value="CHROMO_2"/>
    <property type="match status" value="1"/>
</dbReference>
<dbReference type="GO" id="GO:0032183">
    <property type="term" value="F:SUMO binding"/>
    <property type="evidence" value="ECO:0007669"/>
    <property type="project" value="TreeGrafter"/>
</dbReference>
<dbReference type="InterPro" id="IPR016197">
    <property type="entry name" value="Chromo-like_dom_sf"/>
</dbReference>
<dbReference type="InterPro" id="IPR023780">
    <property type="entry name" value="Chromo_domain"/>
</dbReference>
<reference evidence="7" key="1">
    <citation type="submission" date="2025-08" db="UniProtKB">
        <authorList>
            <consortium name="Ensembl"/>
        </authorList>
    </citation>
    <scope>IDENTIFICATION</scope>
</reference>
<keyword evidence="2" id="KW-0678">Repressor</keyword>
<dbReference type="InterPro" id="IPR043531">
    <property type="entry name" value="CBX4"/>
</dbReference>
<dbReference type="PROSITE" id="PS00598">
    <property type="entry name" value="CHROMO_1"/>
    <property type="match status" value="1"/>
</dbReference>
<proteinExistence type="predicted"/>
<feature type="domain" description="Chromo" evidence="6">
    <location>
        <begin position="11"/>
        <end position="60"/>
    </location>
</feature>
<dbReference type="Pfam" id="PF00385">
    <property type="entry name" value="Chromo"/>
    <property type="match status" value="1"/>
</dbReference>
<dbReference type="SMART" id="SM00298">
    <property type="entry name" value="CHROMO"/>
    <property type="match status" value="1"/>
</dbReference>
<dbReference type="Proteomes" id="UP000694523">
    <property type="component" value="Unplaced"/>
</dbReference>
<dbReference type="SUPFAM" id="SSF54160">
    <property type="entry name" value="Chromo domain-like"/>
    <property type="match status" value="1"/>
</dbReference>